<proteinExistence type="predicted"/>
<keyword evidence="1" id="KW-0732">Signal</keyword>
<reference evidence="2" key="1">
    <citation type="submission" date="2019-12" db="EMBL/GenBank/DDBJ databases">
        <title>An insight into the sialome of adult female Ixodes ricinus ticks feeding for 6 days.</title>
        <authorList>
            <person name="Perner J."/>
            <person name="Ribeiro J.M.C."/>
        </authorList>
    </citation>
    <scope>NUCLEOTIDE SEQUENCE</scope>
    <source>
        <strain evidence="2">Semi-engorged</strain>
        <tissue evidence="2">Salivary glands</tissue>
    </source>
</reference>
<dbReference type="AlphaFoldDB" id="A0A6B0TTB4"/>
<organism evidence="2">
    <name type="scientific">Ixodes ricinus</name>
    <name type="common">Common tick</name>
    <name type="synonym">Acarus ricinus</name>
    <dbReference type="NCBI Taxonomy" id="34613"/>
    <lineage>
        <taxon>Eukaryota</taxon>
        <taxon>Metazoa</taxon>
        <taxon>Ecdysozoa</taxon>
        <taxon>Arthropoda</taxon>
        <taxon>Chelicerata</taxon>
        <taxon>Arachnida</taxon>
        <taxon>Acari</taxon>
        <taxon>Parasitiformes</taxon>
        <taxon>Ixodida</taxon>
        <taxon>Ixodoidea</taxon>
        <taxon>Ixodidae</taxon>
        <taxon>Ixodinae</taxon>
        <taxon>Ixodes</taxon>
    </lineage>
</organism>
<feature type="signal peptide" evidence="1">
    <location>
        <begin position="1"/>
        <end position="18"/>
    </location>
</feature>
<sequence>MLLSALLLSLAISGRCHAHRKTRGKKKVIGQTIFFSLFFHFFVRKTTKPFFFSSNFGTTAAFTAKRKMEKKYIG</sequence>
<accession>A0A6B0TTB4</accession>
<evidence type="ECO:0000313" key="2">
    <source>
        <dbReference type="EMBL" id="MXU83202.1"/>
    </source>
</evidence>
<name>A0A6B0TTB4_IXORI</name>
<evidence type="ECO:0000256" key="1">
    <source>
        <dbReference type="SAM" id="SignalP"/>
    </source>
</evidence>
<feature type="chain" id="PRO_5025548835" evidence="1">
    <location>
        <begin position="19"/>
        <end position="74"/>
    </location>
</feature>
<dbReference type="EMBL" id="GIFC01001119">
    <property type="protein sequence ID" value="MXU83202.1"/>
    <property type="molecule type" value="Transcribed_RNA"/>
</dbReference>
<protein>
    <submittedName>
        <fullName evidence="2">Putative secreted protein</fullName>
    </submittedName>
</protein>